<evidence type="ECO:0000313" key="2">
    <source>
        <dbReference type="Proteomes" id="UP000602759"/>
    </source>
</evidence>
<dbReference type="Proteomes" id="UP000602759">
    <property type="component" value="Unassembled WGS sequence"/>
</dbReference>
<proteinExistence type="predicted"/>
<protein>
    <submittedName>
        <fullName evidence="1">Uncharacterized protein</fullName>
    </submittedName>
</protein>
<organism evidence="1 2">
    <name type="scientific">Sphingobacterium micropteri</name>
    <dbReference type="NCBI Taxonomy" id="2763501"/>
    <lineage>
        <taxon>Bacteria</taxon>
        <taxon>Pseudomonadati</taxon>
        <taxon>Bacteroidota</taxon>
        <taxon>Sphingobacteriia</taxon>
        <taxon>Sphingobacteriales</taxon>
        <taxon>Sphingobacteriaceae</taxon>
        <taxon>Sphingobacterium</taxon>
    </lineage>
</organism>
<sequence length="116" mass="13950">MQNRIYQFQETGEIIRISNHRNPELRDHWDQSVLGYIEMFTGGEHGLDWEEYVEYVNGKTYRAVIFFNKHNVNVANYILYQDKQKKIDLFITYLSDLPDDVKIRNMKKIITGIKFE</sequence>
<evidence type="ECO:0000313" key="1">
    <source>
        <dbReference type="EMBL" id="MBD1433249.1"/>
    </source>
</evidence>
<comment type="caution">
    <text evidence="1">The sequence shown here is derived from an EMBL/GenBank/DDBJ whole genome shotgun (WGS) entry which is preliminary data.</text>
</comment>
<dbReference type="RefSeq" id="WP_190994213.1">
    <property type="nucleotide sequence ID" value="NZ_JACOIK010000006.1"/>
</dbReference>
<accession>A0ABR7YPP6</accession>
<name>A0ABR7YPP6_9SPHI</name>
<gene>
    <name evidence="1" type="ORF">H8B06_10455</name>
</gene>
<dbReference type="EMBL" id="JACOIK010000006">
    <property type="protein sequence ID" value="MBD1433249.1"/>
    <property type="molecule type" value="Genomic_DNA"/>
</dbReference>
<keyword evidence="2" id="KW-1185">Reference proteome</keyword>
<reference evidence="1 2" key="1">
    <citation type="submission" date="2020-08" db="EMBL/GenBank/DDBJ databases">
        <title>Sphingobacterium sp. DN00404 isolated from aquaculture water.</title>
        <authorList>
            <person name="Zhang M."/>
        </authorList>
    </citation>
    <scope>NUCLEOTIDE SEQUENCE [LARGE SCALE GENOMIC DNA]</scope>
    <source>
        <strain evidence="1 2">DN00404</strain>
    </source>
</reference>